<keyword evidence="1" id="KW-1133">Transmembrane helix</keyword>
<keyword evidence="1" id="KW-0472">Membrane</keyword>
<dbReference type="Proteomes" id="UP000799441">
    <property type="component" value="Unassembled WGS sequence"/>
</dbReference>
<evidence type="ECO:0000313" key="3">
    <source>
        <dbReference type="Proteomes" id="UP000799441"/>
    </source>
</evidence>
<dbReference type="EMBL" id="MU003774">
    <property type="protein sequence ID" value="KAF2723860.1"/>
    <property type="molecule type" value="Genomic_DNA"/>
</dbReference>
<proteinExistence type="predicted"/>
<evidence type="ECO:0000313" key="2">
    <source>
        <dbReference type="EMBL" id="KAF2723860.1"/>
    </source>
</evidence>
<comment type="caution">
    <text evidence="2">The sequence shown here is derived from an EMBL/GenBank/DDBJ whole genome shotgun (WGS) entry which is preliminary data.</text>
</comment>
<name>A0A9P4QCW4_9PEZI</name>
<dbReference type="AlphaFoldDB" id="A0A9P4QCW4"/>
<keyword evidence="1" id="KW-0812">Transmembrane</keyword>
<organism evidence="2 3">
    <name type="scientific">Polychaeton citri CBS 116435</name>
    <dbReference type="NCBI Taxonomy" id="1314669"/>
    <lineage>
        <taxon>Eukaryota</taxon>
        <taxon>Fungi</taxon>
        <taxon>Dikarya</taxon>
        <taxon>Ascomycota</taxon>
        <taxon>Pezizomycotina</taxon>
        <taxon>Dothideomycetes</taxon>
        <taxon>Dothideomycetidae</taxon>
        <taxon>Capnodiales</taxon>
        <taxon>Capnodiaceae</taxon>
        <taxon>Polychaeton</taxon>
    </lineage>
</organism>
<accession>A0A9P4QCW4</accession>
<feature type="transmembrane region" description="Helical" evidence="1">
    <location>
        <begin position="6"/>
        <end position="25"/>
    </location>
</feature>
<feature type="transmembrane region" description="Helical" evidence="1">
    <location>
        <begin position="46"/>
        <end position="70"/>
    </location>
</feature>
<keyword evidence="3" id="KW-1185">Reference proteome</keyword>
<sequence length="95" mass="10646">MIPETLQRNLAGLVCNSSLTIWFFVSRTSQAAYASTHTKFYFLLDLILLLILPSLVSHSILLASVFRIAAYSGLTLSNILTRSIRYQTTHLTRGL</sequence>
<reference evidence="2" key="1">
    <citation type="journal article" date="2020" name="Stud. Mycol.">
        <title>101 Dothideomycetes genomes: a test case for predicting lifestyles and emergence of pathogens.</title>
        <authorList>
            <person name="Haridas S."/>
            <person name="Albert R."/>
            <person name="Binder M."/>
            <person name="Bloem J."/>
            <person name="Labutti K."/>
            <person name="Salamov A."/>
            <person name="Andreopoulos B."/>
            <person name="Baker S."/>
            <person name="Barry K."/>
            <person name="Bills G."/>
            <person name="Bluhm B."/>
            <person name="Cannon C."/>
            <person name="Castanera R."/>
            <person name="Culley D."/>
            <person name="Daum C."/>
            <person name="Ezra D."/>
            <person name="Gonzalez J."/>
            <person name="Henrissat B."/>
            <person name="Kuo A."/>
            <person name="Liang C."/>
            <person name="Lipzen A."/>
            <person name="Lutzoni F."/>
            <person name="Magnuson J."/>
            <person name="Mondo S."/>
            <person name="Nolan M."/>
            <person name="Ohm R."/>
            <person name="Pangilinan J."/>
            <person name="Park H.-J."/>
            <person name="Ramirez L."/>
            <person name="Alfaro M."/>
            <person name="Sun H."/>
            <person name="Tritt A."/>
            <person name="Yoshinaga Y."/>
            <person name="Zwiers L.-H."/>
            <person name="Turgeon B."/>
            <person name="Goodwin S."/>
            <person name="Spatafora J."/>
            <person name="Crous P."/>
            <person name="Grigoriev I."/>
        </authorList>
    </citation>
    <scope>NUCLEOTIDE SEQUENCE</scope>
    <source>
        <strain evidence="2">CBS 116435</strain>
    </source>
</reference>
<evidence type="ECO:0000256" key="1">
    <source>
        <dbReference type="SAM" id="Phobius"/>
    </source>
</evidence>
<gene>
    <name evidence="2" type="ORF">K431DRAFT_8911</name>
</gene>
<protein>
    <submittedName>
        <fullName evidence="2">Uncharacterized protein</fullName>
    </submittedName>
</protein>